<dbReference type="PROSITE" id="PS51450">
    <property type="entry name" value="LRR"/>
    <property type="match status" value="1"/>
</dbReference>
<accession>A0A2I0X517</accession>
<keyword evidence="19" id="KW-0325">Glycoprotein</keyword>
<dbReference type="Pfam" id="PF00069">
    <property type="entry name" value="Pkinase"/>
    <property type="match status" value="1"/>
</dbReference>
<comment type="catalytic activity">
    <reaction evidence="21">
        <text>L-seryl-[protein] + ATP = O-phospho-L-seryl-[protein] + ADP + H(+)</text>
        <dbReference type="Rhea" id="RHEA:17989"/>
        <dbReference type="Rhea" id="RHEA-COMP:9863"/>
        <dbReference type="Rhea" id="RHEA-COMP:11604"/>
        <dbReference type="ChEBI" id="CHEBI:15378"/>
        <dbReference type="ChEBI" id="CHEBI:29999"/>
        <dbReference type="ChEBI" id="CHEBI:30616"/>
        <dbReference type="ChEBI" id="CHEBI:83421"/>
        <dbReference type="ChEBI" id="CHEBI:456216"/>
        <dbReference type="EC" id="2.7.11.1"/>
    </reaction>
</comment>
<name>A0A2I0X517_9ASPA</name>
<dbReference type="PANTHER" id="PTHR48053:SF159">
    <property type="entry name" value="PROTEIN KINASE DOMAIN-CONTAINING PROTEIN"/>
    <property type="match status" value="1"/>
</dbReference>
<dbReference type="PANTHER" id="PTHR48053">
    <property type="entry name" value="LEUCINE RICH REPEAT FAMILY PROTEIN, EXPRESSED"/>
    <property type="match status" value="1"/>
</dbReference>
<dbReference type="Gene3D" id="3.80.10.10">
    <property type="entry name" value="Ribonuclease Inhibitor"/>
    <property type="match status" value="3"/>
</dbReference>
<dbReference type="Pfam" id="PF00560">
    <property type="entry name" value="LRR_1"/>
    <property type="match status" value="5"/>
</dbReference>
<keyword evidence="7" id="KW-0597">Phosphoprotein</keyword>
<dbReference type="InterPro" id="IPR055414">
    <property type="entry name" value="LRR_R13L4/SHOC2-like"/>
</dbReference>
<evidence type="ECO:0000256" key="5">
    <source>
        <dbReference type="ARBA" id="ARBA00022475"/>
    </source>
</evidence>
<evidence type="ECO:0000256" key="19">
    <source>
        <dbReference type="ARBA" id="ARBA00023180"/>
    </source>
</evidence>
<evidence type="ECO:0000256" key="23">
    <source>
        <dbReference type="SAM" id="Phobius"/>
    </source>
</evidence>
<dbReference type="Gene3D" id="1.10.510.10">
    <property type="entry name" value="Transferase(Phosphotransferase) domain 1"/>
    <property type="match status" value="1"/>
</dbReference>
<evidence type="ECO:0000256" key="10">
    <source>
        <dbReference type="ARBA" id="ARBA00022692"/>
    </source>
</evidence>
<evidence type="ECO:0000256" key="18">
    <source>
        <dbReference type="ARBA" id="ARBA00023170"/>
    </source>
</evidence>
<keyword evidence="16 23" id="KW-1133">Transmembrane helix</keyword>
<dbReference type="InterPro" id="IPR032675">
    <property type="entry name" value="LRR_dom_sf"/>
</dbReference>
<evidence type="ECO:0000256" key="16">
    <source>
        <dbReference type="ARBA" id="ARBA00022989"/>
    </source>
</evidence>
<evidence type="ECO:0000313" key="25">
    <source>
        <dbReference type="EMBL" id="PKU83000.1"/>
    </source>
</evidence>
<dbReference type="FunFam" id="1.10.510.10:FF:000632">
    <property type="entry name" value="leucine-rich repeat receptor-like protein kinase TDR"/>
    <property type="match status" value="1"/>
</dbReference>
<evidence type="ECO:0000256" key="15">
    <source>
        <dbReference type="ARBA" id="ARBA00022840"/>
    </source>
</evidence>
<dbReference type="Pfam" id="PF23598">
    <property type="entry name" value="LRR_14"/>
    <property type="match status" value="1"/>
</dbReference>
<dbReference type="PROSITE" id="PS50011">
    <property type="entry name" value="PROTEIN_KINASE_DOM"/>
    <property type="match status" value="1"/>
</dbReference>
<feature type="transmembrane region" description="Helical" evidence="23">
    <location>
        <begin position="624"/>
        <end position="648"/>
    </location>
</feature>
<dbReference type="FunFam" id="3.80.10.10:FF:000356">
    <property type="entry name" value="LRR receptor-like serine/threonine-protein kinase"/>
    <property type="match status" value="1"/>
</dbReference>
<proteinExistence type="inferred from homology"/>
<dbReference type="GO" id="GO:0004674">
    <property type="term" value="F:protein serine/threonine kinase activity"/>
    <property type="evidence" value="ECO:0007669"/>
    <property type="project" value="UniProtKB-KW"/>
</dbReference>
<dbReference type="SMART" id="SM00220">
    <property type="entry name" value="S_TKc"/>
    <property type="match status" value="1"/>
</dbReference>
<dbReference type="SUPFAM" id="SSF52047">
    <property type="entry name" value="RNI-like"/>
    <property type="match status" value="1"/>
</dbReference>
<keyword evidence="12" id="KW-0677">Repeat</keyword>
<evidence type="ECO:0000256" key="6">
    <source>
        <dbReference type="ARBA" id="ARBA00022527"/>
    </source>
</evidence>
<dbReference type="InterPro" id="IPR011009">
    <property type="entry name" value="Kinase-like_dom_sf"/>
</dbReference>
<dbReference type="GO" id="GO:1905393">
    <property type="term" value="P:plant organ formation"/>
    <property type="evidence" value="ECO:0007669"/>
    <property type="project" value="UniProtKB-ARBA"/>
</dbReference>
<dbReference type="AlphaFoldDB" id="A0A2I0X517"/>
<evidence type="ECO:0000313" key="26">
    <source>
        <dbReference type="Proteomes" id="UP000233837"/>
    </source>
</evidence>
<reference evidence="25 26" key="2">
    <citation type="journal article" date="2017" name="Nature">
        <title>The Apostasia genome and the evolution of orchids.</title>
        <authorList>
            <person name="Zhang G.Q."/>
            <person name="Liu K.W."/>
            <person name="Li Z."/>
            <person name="Lohaus R."/>
            <person name="Hsiao Y.Y."/>
            <person name="Niu S.C."/>
            <person name="Wang J.Y."/>
            <person name="Lin Y.C."/>
            <person name="Xu Q."/>
            <person name="Chen L.J."/>
            <person name="Yoshida K."/>
            <person name="Fujiwara S."/>
            <person name="Wang Z.W."/>
            <person name="Zhang Y.Q."/>
            <person name="Mitsuda N."/>
            <person name="Wang M."/>
            <person name="Liu G.H."/>
            <person name="Pecoraro L."/>
            <person name="Huang H.X."/>
            <person name="Xiao X.J."/>
            <person name="Lin M."/>
            <person name="Wu X.Y."/>
            <person name="Wu W.L."/>
            <person name="Chen Y.Y."/>
            <person name="Chang S.B."/>
            <person name="Sakamoto S."/>
            <person name="Ohme-Takagi M."/>
            <person name="Yagi M."/>
            <person name="Zeng S.J."/>
            <person name="Shen C.Y."/>
            <person name="Yeh C.M."/>
            <person name="Luo Y.B."/>
            <person name="Tsai W.C."/>
            <person name="Van de Peer Y."/>
            <person name="Liu Z.J."/>
        </authorList>
    </citation>
    <scope>NUCLEOTIDE SEQUENCE [LARGE SCALE GENOMIC DNA]</scope>
    <source>
        <tissue evidence="25">The whole plant</tissue>
    </source>
</reference>
<evidence type="ECO:0000256" key="20">
    <source>
        <dbReference type="ARBA" id="ARBA00047899"/>
    </source>
</evidence>
<comment type="subcellular location">
    <subcellularLocation>
        <location evidence="1">Cell membrane</location>
        <topology evidence="1">Single-pass type I membrane protein</topology>
    </subcellularLocation>
</comment>
<evidence type="ECO:0000256" key="9">
    <source>
        <dbReference type="ARBA" id="ARBA00022679"/>
    </source>
</evidence>
<dbReference type="EC" id="2.7.11.1" evidence="3"/>
<evidence type="ECO:0000256" key="17">
    <source>
        <dbReference type="ARBA" id="ARBA00023136"/>
    </source>
</evidence>
<dbReference type="InterPro" id="IPR051716">
    <property type="entry name" value="Plant_RL_S/T_kinase"/>
</dbReference>
<dbReference type="SUPFAM" id="SSF56112">
    <property type="entry name" value="Protein kinase-like (PK-like)"/>
    <property type="match status" value="1"/>
</dbReference>
<keyword evidence="18 25" id="KW-0675">Receptor</keyword>
<dbReference type="STRING" id="906689.A0A2I0X517"/>
<dbReference type="InterPro" id="IPR017441">
    <property type="entry name" value="Protein_kinase_ATP_BS"/>
</dbReference>
<dbReference type="Pfam" id="PF08263">
    <property type="entry name" value="LRRNT_2"/>
    <property type="match status" value="1"/>
</dbReference>
<dbReference type="InterPro" id="IPR000719">
    <property type="entry name" value="Prot_kinase_dom"/>
</dbReference>
<dbReference type="InterPro" id="IPR003591">
    <property type="entry name" value="Leu-rich_rpt_typical-subtyp"/>
</dbReference>
<keyword evidence="6" id="KW-0723">Serine/threonine-protein kinase</keyword>
<dbReference type="SUPFAM" id="SSF52058">
    <property type="entry name" value="L domain-like"/>
    <property type="match status" value="1"/>
</dbReference>
<dbReference type="SMART" id="SM00369">
    <property type="entry name" value="LRR_TYP"/>
    <property type="match status" value="6"/>
</dbReference>
<evidence type="ECO:0000256" key="13">
    <source>
        <dbReference type="ARBA" id="ARBA00022741"/>
    </source>
</evidence>
<keyword evidence="15 22" id="KW-0067">ATP-binding</keyword>
<dbReference type="Gene3D" id="3.30.200.20">
    <property type="entry name" value="Phosphorylase Kinase, domain 1"/>
    <property type="match status" value="1"/>
</dbReference>
<keyword evidence="17 23" id="KW-0472">Membrane</keyword>
<evidence type="ECO:0000256" key="22">
    <source>
        <dbReference type="PROSITE-ProRule" id="PRU10141"/>
    </source>
</evidence>
<evidence type="ECO:0000256" key="7">
    <source>
        <dbReference type="ARBA" id="ARBA00022553"/>
    </source>
</evidence>
<keyword evidence="4" id="KW-0217">Developmental protein</keyword>
<dbReference type="GO" id="GO:0009791">
    <property type="term" value="P:post-embryonic development"/>
    <property type="evidence" value="ECO:0007669"/>
    <property type="project" value="UniProtKB-ARBA"/>
</dbReference>
<protein>
    <recommendedName>
        <fullName evidence="3">non-specific serine/threonine protein kinase</fullName>
        <ecNumber evidence="3">2.7.11.1</ecNumber>
    </recommendedName>
</protein>
<keyword evidence="9" id="KW-0808">Transferase</keyword>
<feature type="binding site" evidence="22">
    <location>
        <position position="715"/>
    </location>
    <ligand>
        <name>ATP</name>
        <dbReference type="ChEBI" id="CHEBI:30616"/>
    </ligand>
</feature>
<dbReference type="GO" id="GO:0048608">
    <property type="term" value="P:reproductive structure development"/>
    <property type="evidence" value="ECO:0007669"/>
    <property type="project" value="UniProtKB-ARBA"/>
</dbReference>
<dbReference type="GO" id="GO:0005524">
    <property type="term" value="F:ATP binding"/>
    <property type="evidence" value="ECO:0007669"/>
    <property type="project" value="UniProtKB-UniRule"/>
</dbReference>
<dbReference type="Proteomes" id="UP000233837">
    <property type="component" value="Unassembled WGS sequence"/>
</dbReference>
<dbReference type="GO" id="GO:0005886">
    <property type="term" value="C:plasma membrane"/>
    <property type="evidence" value="ECO:0007669"/>
    <property type="project" value="UniProtKB-SubCell"/>
</dbReference>
<evidence type="ECO:0000256" key="3">
    <source>
        <dbReference type="ARBA" id="ARBA00012513"/>
    </source>
</evidence>
<evidence type="ECO:0000256" key="21">
    <source>
        <dbReference type="ARBA" id="ARBA00048679"/>
    </source>
</evidence>
<comment type="catalytic activity">
    <reaction evidence="20">
        <text>L-threonyl-[protein] + ATP = O-phospho-L-threonyl-[protein] + ADP + H(+)</text>
        <dbReference type="Rhea" id="RHEA:46608"/>
        <dbReference type="Rhea" id="RHEA-COMP:11060"/>
        <dbReference type="Rhea" id="RHEA-COMP:11605"/>
        <dbReference type="ChEBI" id="CHEBI:15378"/>
        <dbReference type="ChEBI" id="CHEBI:30013"/>
        <dbReference type="ChEBI" id="CHEBI:30616"/>
        <dbReference type="ChEBI" id="CHEBI:61977"/>
        <dbReference type="ChEBI" id="CHEBI:456216"/>
        <dbReference type="EC" id="2.7.11.1"/>
    </reaction>
</comment>
<sequence>MDLILSRSWMEKLCIFFHLMIALLPFSFFPISKSRAVETQALLQFKSNLEDPLNYLENWKASQSPCTFSGVICDSNSVEVFGISLANKSLSGEISPSISSLRSLKSLDLGSNSISGTVPSELVNCTSLQLLNLSYNSLSGQLPDLSPLKNLQILDLSSNYFSGRFPEWVGNLSKLVHLGLALNNFDEGKIPPNIGNLKNLTYLFLAGCNFTGGIPPSVFELRELGTLDFSMNKLSGKFPKEITNMISLYKIELYQNNLTGEIPPEIAKLTNLQEIDISQNKISGKLPAEMGNLKNLTVIQLFHNNLWGEIPKGFGDLKFLKAFSVYMNEFSGELPQSLGRFSPLNSFDISENNFSGQFPRFLCENNNLQYLLALENNFSGEFPDSYSTCKTLIRFRISKNNLSGTISDGLWGLPNAVIIDFADNNFMGQIPSVIGSSSSLTQLYVQNNRFSGQIPIEIGMLSQLQKFYAFNNFFSGFIPSQIGKLKQLTSLHLENNKLTGPIPYELSTCTELVEIDLAQNSLGGVIPEPLSSLTSLNSLNLSQNLIRGLIPEGLQALKLSSIDFSKNRLSGAVPPGLLMIAGNKAFYDNPDLCIDGSLESQWREGLGICSFSGRHGYVLGKKTFLVAIILSILFILLTGLVVVSYRSFKQEEASRRKDLEKVIENDGKWKLESFHPTDLEVEEICNLEEVNLLGSGGTGKVYRLDLKNKGTVAVKQLWKNDGAKVSLAEIDILGKIRHRNILKLYASLSKDGLNFLVFEYMQNGNLYCALRREIKVGQPELDWNKRYKIAVGAAKGIMYLHHDCSPAIIHRDIKSTNILLDEEYEAKIADFGIAKVIEDSDLSCFAGTHGYMAPELAYSLKVTEKSDVYSFGVVLLELLTGHSPIEPQYGEGKDIVYWVSCHLNSSKIREILDPRISKIAEEDMMKVLKVAILCTTKLPSLRPTMREVVNMLIDAGSNDTREKVKTFGKKS</sequence>
<evidence type="ECO:0000256" key="1">
    <source>
        <dbReference type="ARBA" id="ARBA00004251"/>
    </source>
</evidence>
<gene>
    <name evidence="25" type="primary">HSL1</name>
    <name evidence="25" type="ORF">MA16_Dca009472</name>
</gene>
<reference evidence="25 26" key="1">
    <citation type="journal article" date="2016" name="Sci. Rep.">
        <title>The Dendrobium catenatum Lindl. genome sequence provides insights into polysaccharide synthase, floral development and adaptive evolution.</title>
        <authorList>
            <person name="Zhang G.Q."/>
            <person name="Xu Q."/>
            <person name="Bian C."/>
            <person name="Tsai W.C."/>
            <person name="Yeh C.M."/>
            <person name="Liu K.W."/>
            <person name="Yoshida K."/>
            <person name="Zhang L.S."/>
            <person name="Chang S.B."/>
            <person name="Chen F."/>
            <person name="Shi Y."/>
            <person name="Su Y.Y."/>
            <person name="Zhang Y.Q."/>
            <person name="Chen L.J."/>
            <person name="Yin Y."/>
            <person name="Lin M."/>
            <person name="Huang H."/>
            <person name="Deng H."/>
            <person name="Wang Z.W."/>
            <person name="Zhu S.L."/>
            <person name="Zhao X."/>
            <person name="Deng C."/>
            <person name="Niu S.C."/>
            <person name="Huang J."/>
            <person name="Wang M."/>
            <person name="Liu G.H."/>
            <person name="Yang H.J."/>
            <person name="Xiao X.J."/>
            <person name="Hsiao Y.Y."/>
            <person name="Wu W.L."/>
            <person name="Chen Y.Y."/>
            <person name="Mitsuda N."/>
            <person name="Ohme-Takagi M."/>
            <person name="Luo Y.B."/>
            <person name="Van de Peer Y."/>
            <person name="Liu Z.J."/>
        </authorList>
    </citation>
    <scope>NUCLEOTIDE SEQUENCE [LARGE SCALE GENOMIC DNA]</scope>
    <source>
        <tissue evidence="25">The whole plant</tissue>
    </source>
</reference>
<keyword evidence="10 23" id="KW-0812">Transmembrane</keyword>
<organism evidence="25 26">
    <name type="scientific">Dendrobium catenatum</name>
    <dbReference type="NCBI Taxonomy" id="906689"/>
    <lineage>
        <taxon>Eukaryota</taxon>
        <taxon>Viridiplantae</taxon>
        <taxon>Streptophyta</taxon>
        <taxon>Embryophyta</taxon>
        <taxon>Tracheophyta</taxon>
        <taxon>Spermatophyta</taxon>
        <taxon>Magnoliopsida</taxon>
        <taxon>Liliopsida</taxon>
        <taxon>Asparagales</taxon>
        <taxon>Orchidaceae</taxon>
        <taxon>Epidendroideae</taxon>
        <taxon>Malaxideae</taxon>
        <taxon>Dendrobiinae</taxon>
        <taxon>Dendrobium</taxon>
    </lineage>
</organism>
<dbReference type="OrthoDB" id="676979at2759"/>
<keyword evidence="13 22" id="KW-0547">Nucleotide-binding</keyword>
<keyword evidence="11" id="KW-0732">Signal</keyword>
<keyword evidence="26" id="KW-1185">Reference proteome</keyword>
<comment type="similarity">
    <text evidence="2">Belongs to the protein kinase superfamily. Ser/Thr protein kinase family.</text>
</comment>
<evidence type="ECO:0000256" key="14">
    <source>
        <dbReference type="ARBA" id="ARBA00022777"/>
    </source>
</evidence>
<dbReference type="FunFam" id="3.80.10.10:FF:000228">
    <property type="entry name" value="Leucine-rich repeat receptor-like serine/threonine-protein kinase BAM1"/>
    <property type="match status" value="1"/>
</dbReference>
<evidence type="ECO:0000256" key="11">
    <source>
        <dbReference type="ARBA" id="ARBA00022729"/>
    </source>
</evidence>
<evidence type="ECO:0000256" key="4">
    <source>
        <dbReference type="ARBA" id="ARBA00022473"/>
    </source>
</evidence>
<dbReference type="Pfam" id="PF13855">
    <property type="entry name" value="LRR_8"/>
    <property type="match status" value="1"/>
</dbReference>
<keyword evidence="8" id="KW-0433">Leucine-rich repeat</keyword>
<keyword evidence="5" id="KW-1003">Cell membrane</keyword>
<evidence type="ECO:0000256" key="8">
    <source>
        <dbReference type="ARBA" id="ARBA00022614"/>
    </source>
</evidence>
<dbReference type="PROSITE" id="PS00108">
    <property type="entry name" value="PROTEIN_KINASE_ST"/>
    <property type="match status" value="1"/>
</dbReference>
<dbReference type="InterPro" id="IPR008271">
    <property type="entry name" value="Ser/Thr_kinase_AS"/>
</dbReference>
<dbReference type="InterPro" id="IPR013210">
    <property type="entry name" value="LRR_N_plant-typ"/>
</dbReference>
<dbReference type="EMBL" id="KZ502146">
    <property type="protein sequence ID" value="PKU83000.1"/>
    <property type="molecule type" value="Genomic_DNA"/>
</dbReference>
<evidence type="ECO:0000259" key="24">
    <source>
        <dbReference type="PROSITE" id="PS50011"/>
    </source>
</evidence>
<keyword evidence="14 25" id="KW-0418">Kinase</keyword>
<feature type="domain" description="Protein kinase" evidence="24">
    <location>
        <begin position="687"/>
        <end position="953"/>
    </location>
</feature>
<dbReference type="FunFam" id="3.80.10.10:FF:000215">
    <property type="entry name" value="Receptor-like protein kinase HSL1"/>
    <property type="match status" value="1"/>
</dbReference>
<evidence type="ECO:0000256" key="12">
    <source>
        <dbReference type="ARBA" id="ARBA00022737"/>
    </source>
</evidence>
<dbReference type="PROSITE" id="PS00107">
    <property type="entry name" value="PROTEIN_KINASE_ATP"/>
    <property type="match status" value="1"/>
</dbReference>
<dbReference type="InterPro" id="IPR001611">
    <property type="entry name" value="Leu-rich_rpt"/>
</dbReference>
<evidence type="ECO:0000256" key="2">
    <source>
        <dbReference type="ARBA" id="ARBA00008684"/>
    </source>
</evidence>
<dbReference type="GO" id="GO:0048367">
    <property type="term" value="P:shoot system development"/>
    <property type="evidence" value="ECO:0007669"/>
    <property type="project" value="UniProtKB-ARBA"/>
</dbReference>